<name>A0A8S5VEU8_9CAUD</name>
<protein>
    <submittedName>
        <fullName evidence="1">Uncharacterized protein</fullName>
    </submittedName>
</protein>
<accession>A0A8S5VEU8</accession>
<dbReference type="EMBL" id="BK016252">
    <property type="protein sequence ID" value="DAG05206.1"/>
    <property type="molecule type" value="Genomic_DNA"/>
</dbReference>
<evidence type="ECO:0000313" key="1">
    <source>
        <dbReference type="EMBL" id="DAG05206.1"/>
    </source>
</evidence>
<proteinExistence type="predicted"/>
<organism evidence="1">
    <name type="scientific">Siphoviridae sp. ctSXZ3</name>
    <dbReference type="NCBI Taxonomy" id="2825510"/>
    <lineage>
        <taxon>Viruses</taxon>
        <taxon>Duplodnaviria</taxon>
        <taxon>Heunggongvirae</taxon>
        <taxon>Uroviricota</taxon>
        <taxon>Caudoviricetes</taxon>
    </lineage>
</organism>
<sequence>MRHHNQHTSRQDNLISLMLGGIGHHRILPKRVGDKMHITTYSKIDIEDFEEFWGVPHICPDMHSGMIPHPRGERLVDTLKAYAERLETGNARSVAIGCPKKDVEFVQRELLHMIPFDKRGRIWIQPCGAFDWKHLMLVVAPK</sequence>
<reference evidence="1" key="1">
    <citation type="journal article" date="2021" name="Proc. Natl. Acad. Sci. U.S.A.">
        <title>A Catalog of Tens of Thousands of Viruses from Human Metagenomes Reveals Hidden Associations with Chronic Diseases.</title>
        <authorList>
            <person name="Tisza M.J."/>
            <person name="Buck C.B."/>
        </authorList>
    </citation>
    <scope>NUCLEOTIDE SEQUENCE</scope>
    <source>
        <strain evidence="1">CtSXZ3</strain>
    </source>
</reference>